<accession>A0A0N5DC57</accession>
<dbReference type="InterPro" id="IPR052223">
    <property type="entry name" value="Actin_Cytoskeleton_Reg"/>
</dbReference>
<feature type="region of interest" description="Disordered" evidence="1">
    <location>
        <begin position="1"/>
        <end position="27"/>
    </location>
</feature>
<dbReference type="GO" id="GO:0051015">
    <property type="term" value="F:actin filament binding"/>
    <property type="evidence" value="ECO:0007669"/>
    <property type="project" value="TreeGrafter"/>
</dbReference>
<keyword evidence="3" id="KW-1185">Reference proteome</keyword>
<protein>
    <submittedName>
        <fullName evidence="4">AKAP9</fullName>
    </submittedName>
</protein>
<dbReference type="OrthoDB" id="9942268at2759"/>
<dbReference type="GO" id="GO:0015629">
    <property type="term" value="C:actin cytoskeleton"/>
    <property type="evidence" value="ECO:0007669"/>
    <property type="project" value="TreeGrafter"/>
</dbReference>
<organism evidence="4">
    <name type="scientific">Thelazia callipaeda</name>
    <name type="common">Oriental eyeworm</name>
    <name type="synonym">Parasitic nematode</name>
    <dbReference type="NCBI Taxonomy" id="103827"/>
    <lineage>
        <taxon>Eukaryota</taxon>
        <taxon>Metazoa</taxon>
        <taxon>Ecdysozoa</taxon>
        <taxon>Nematoda</taxon>
        <taxon>Chromadorea</taxon>
        <taxon>Rhabditida</taxon>
        <taxon>Spirurina</taxon>
        <taxon>Spiruromorpha</taxon>
        <taxon>Thelazioidea</taxon>
        <taxon>Thelaziidae</taxon>
        <taxon>Thelazia</taxon>
    </lineage>
</organism>
<dbReference type="AlphaFoldDB" id="A0A0N5DC57"/>
<sequence>MLVKTQRESHEKDYSKQQSSSEEVRVEVQDLEDELEELQSKFDHQLSLLRERLQHEEHRRKKAQEELQTINSLNDHSMTAMKKTHEELLEELRRHYEEQITTLRDEHVAELQEEKKATKMALDAVQRAHDAELKNIAEKVRTMSSCGTGTISSGIMSSSQACTSVDIRNDIQSTRQSKMLEQMSTELAQLSALYSAKCLENSQLDEKMSLLLADKENQSLLK</sequence>
<dbReference type="PANTHER" id="PTHR17271">
    <property type="entry name" value="PLECKSTRIN HOMOLOGY PH DOMAIN-CONTAINING PROTEIN"/>
    <property type="match status" value="1"/>
</dbReference>
<evidence type="ECO:0000313" key="2">
    <source>
        <dbReference type="EMBL" id="VDN08475.1"/>
    </source>
</evidence>
<dbReference type="EMBL" id="UYYF01005336">
    <property type="protein sequence ID" value="VDN08475.1"/>
    <property type="molecule type" value="Genomic_DNA"/>
</dbReference>
<dbReference type="OMA" id="YLKYCAC"/>
<gene>
    <name evidence="2" type="ORF">TCLT_LOCUS10758</name>
</gene>
<reference evidence="4" key="1">
    <citation type="submission" date="2017-02" db="UniProtKB">
        <authorList>
            <consortium name="WormBaseParasite"/>
        </authorList>
    </citation>
    <scope>IDENTIFICATION</scope>
</reference>
<dbReference type="Proteomes" id="UP000276776">
    <property type="component" value="Unassembled WGS sequence"/>
</dbReference>
<evidence type="ECO:0000256" key="1">
    <source>
        <dbReference type="SAM" id="MobiDB-lite"/>
    </source>
</evidence>
<reference evidence="2 3" key="2">
    <citation type="submission" date="2018-11" db="EMBL/GenBank/DDBJ databases">
        <authorList>
            <consortium name="Pathogen Informatics"/>
        </authorList>
    </citation>
    <scope>NUCLEOTIDE SEQUENCE [LARGE SCALE GENOMIC DNA]</scope>
</reference>
<dbReference type="WBParaSite" id="TCLT_0001077601-mRNA-1">
    <property type="protein sequence ID" value="TCLT_0001077601-mRNA-1"/>
    <property type="gene ID" value="TCLT_0001077601"/>
</dbReference>
<dbReference type="PANTHER" id="PTHR17271:SF1">
    <property type="entry name" value="PROTEIN OUTSPREAD"/>
    <property type="match status" value="1"/>
</dbReference>
<feature type="compositionally biased region" description="Basic and acidic residues" evidence="1">
    <location>
        <begin position="1"/>
        <end position="15"/>
    </location>
</feature>
<evidence type="ECO:0000313" key="3">
    <source>
        <dbReference type="Proteomes" id="UP000276776"/>
    </source>
</evidence>
<evidence type="ECO:0000313" key="4">
    <source>
        <dbReference type="WBParaSite" id="TCLT_0001077601-mRNA-1"/>
    </source>
</evidence>
<name>A0A0N5DC57_THECL</name>
<dbReference type="STRING" id="103827.A0A0N5DC57"/>
<proteinExistence type="predicted"/>